<dbReference type="GO" id="GO:0005886">
    <property type="term" value="C:plasma membrane"/>
    <property type="evidence" value="ECO:0007669"/>
    <property type="project" value="UniProtKB-SubCell"/>
</dbReference>
<evidence type="ECO:0000256" key="4">
    <source>
        <dbReference type="ARBA" id="ARBA00022989"/>
    </source>
</evidence>
<comment type="subcellular location">
    <subcellularLocation>
        <location evidence="6">Cell membrane</location>
        <topology evidence="6">Multi-pass membrane protein</topology>
    </subcellularLocation>
    <subcellularLocation>
        <location evidence="1">Membrane</location>
    </subcellularLocation>
</comment>
<feature type="transmembrane region" description="Helical" evidence="6">
    <location>
        <begin position="174"/>
        <end position="194"/>
    </location>
</feature>
<keyword evidence="3 6" id="KW-0812">Transmembrane</keyword>
<evidence type="ECO:0000256" key="6">
    <source>
        <dbReference type="RuleBase" id="RU363076"/>
    </source>
</evidence>
<evidence type="ECO:0000256" key="5">
    <source>
        <dbReference type="ARBA" id="ARBA00023136"/>
    </source>
</evidence>
<evidence type="ECO:0000313" key="8">
    <source>
        <dbReference type="Proteomes" id="UP000291933"/>
    </source>
</evidence>
<evidence type="ECO:0000256" key="1">
    <source>
        <dbReference type="ARBA" id="ARBA00004370"/>
    </source>
</evidence>
<dbReference type="InterPro" id="IPR002994">
    <property type="entry name" value="Surf1/Shy1"/>
</dbReference>
<evidence type="ECO:0000256" key="2">
    <source>
        <dbReference type="ARBA" id="ARBA00007165"/>
    </source>
</evidence>
<dbReference type="InterPro" id="IPR045214">
    <property type="entry name" value="Surf1/Surf4"/>
</dbReference>
<comment type="similarity">
    <text evidence="2 6">Belongs to the SURF1 family.</text>
</comment>
<gene>
    <name evidence="7" type="ORF">ET996_05690</name>
</gene>
<accession>A0A4Q9KLD8</accession>
<dbReference type="PANTHER" id="PTHR23427:SF2">
    <property type="entry name" value="SURFEIT LOCUS PROTEIN 1"/>
    <property type="match status" value="1"/>
</dbReference>
<evidence type="ECO:0000256" key="3">
    <source>
        <dbReference type="ARBA" id="ARBA00022692"/>
    </source>
</evidence>
<dbReference type="OrthoDB" id="9807214at2"/>
<organism evidence="7 8">
    <name type="scientific">Propioniciclava tarda</name>
    <dbReference type="NCBI Taxonomy" id="433330"/>
    <lineage>
        <taxon>Bacteria</taxon>
        <taxon>Bacillati</taxon>
        <taxon>Actinomycetota</taxon>
        <taxon>Actinomycetes</taxon>
        <taxon>Propionibacteriales</taxon>
        <taxon>Propionibacteriaceae</taxon>
        <taxon>Propioniciclava</taxon>
    </lineage>
</organism>
<dbReference type="PANTHER" id="PTHR23427">
    <property type="entry name" value="SURFEIT LOCUS PROTEIN"/>
    <property type="match status" value="1"/>
</dbReference>
<dbReference type="EMBL" id="SDMR01000005">
    <property type="protein sequence ID" value="TBT95303.1"/>
    <property type="molecule type" value="Genomic_DNA"/>
</dbReference>
<sequence>MSEAPASGVPWKRWLALLALVVVLTVAFVNLAQWQLRRLDERRGTNTTVVNHEGAPVQPYEAVFNHPITDADAWQRVTVTGTFLADQQLIVRYRNNGEAAGYEVVVPLKATDGRTVLIDRGFVTRPAGQDFPTTVDAPPPGQVTVVGHVRRNEQGPANATTPASGSVRLINSDAIGAASGLTLVNGYIGALQVTPPQTGFEPVSTPPLDEGPHLSYALQWASFAIIAIVGLFVFIRNDIRDRKKAAAKAARRAAASASEPSA</sequence>
<protein>
    <recommendedName>
        <fullName evidence="6">SURF1-like protein</fullName>
    </recommendedName>
</protein>
<keyword evidence="5 6" id="KW-0472">Membrane</keyword>
<proteinExistence type="inferred from homology"/>
<feature type="transmembrane region" description="Helical" evidence="6">
    <location>
        <begin position="214"/>
        <end position="235"/>
    </location>
</feature>
<reference evidence="7 8" key="1">
    <citation type="submission" date="2019-01" db="EMBL/GenBank/DDBJ databases">
        <title>Lactibacter flavus gen. nov., sp. nov., a novel bacterium of the family Propionibacteriaceae isolated from raw milk and dairy products.</title>
        <authorList>
            <person name="Huptas C."/>
            <person name="Wenning M."/>
            <person name="Breitenwieser F."/>
            <person name="Doll E."/>
            <person name="Von Neubeck M."/>
            <person name="Busse H.-J."/>
            <person name="Scherer S."/>
        </authorList>
    </citation>
    <scope>NUCLEOTIDE SEQUENCE [LARGE SCALE GENOMIC DNA]</scope>
    <source>
        <strain evidence="8">DSM 22130 / JCM 15804 / WR061</strain>
    </source>
</reference>
<comment type="caution">
    <text evidence="7">The sequence shown here is derived from an EMBL/GenBank/DDBJ whole genome shotgun (WGS) entry which is preliminary data.</text>
</comment>
<keyword evidence="4 6" id="KW-1133">Transmembrane helix</keyword>
<evidence type="ECO:0000313" key="7">
    <source>
        <dbReference type="EMBL" id="TBT95303.1"/>
    </source>
</evidence>
<keyword evidence="6" id="KW-1003">Cell membrane</keyword>
<name>A0A4Q9KLD8_PROTD</name>
<keyword evidence="8" id="KW-1185">Reference proteome</keyword>
<dbReference type="Proteomes" id="UP000291933">
    <property type="component" value="Unassembled WGS sequence"/>
</dbReference>
<feature type="transmembrane region" description="Helical" evidence="6">
    <location>
        <begin position="14"/>
        <end position="32"/>
    </location>
</feature>
<dbReference type="PROSITE" id="PS50895">
    <property type="entry name" value="SURF1"/>
    <property type="match status" value="1"/>
</dbReference>
<dbReference type="Pfam" id="PF02104">
    <property type="entry name" value="SURF1"/>
    <property type="match status" value="1"/>
</dbReference>
<dbReference type="RefSeq" id="WP_131171599.1">
    <property type="nucleotide sequence ID" value="NZ_FXTL01000008.1"/>
</dbReference>
<dbReference type="AlphaFoldDB" id="A0A4Q9KLD8"/>
<dbReference type="CDD" id="cd06662">
    <property type="entry name" value="SURF1"/>
    <property type="match status" value="1"/>
</dbReference>